<dbReference type="InterPro" id="IPR000157">
    <property type="entry name" value="TIR_dom"/>
</dbReference>
<dbReference type="EMBL" id="FOIA01000033">
    <property type="protein sequence ID" value="SET52496.1"/>
    <property type="molecule type" value="Genomic_DNA"/>
</dbReference>
<dbReference type="Proteomes" id="UP000199345">
    <property type="component" value="Unassembled WGS sequence"/>
</dbReference>
<dbReference type="Pfam" id="PF03781">
    <property type="entry name" value="FGE-sulfatase"/>
    <property type="match status" value="1"/>
</dbReference>
<feature type="domain" description="TIR" evidence="1">
    <location>
        <begin position="14"/>
        <end position="154"/>
    </location>
</feature>
<evidence type="ECO:0000313" key="3">
    <source>
        <dbReference type="Proteomes" id="UP000199345"/>
    </source>
</evidence>
<keyword evidence="3" id="KW-1185">Reference proteome</keyword>
<dbReference type="PANTHER" id="PTHR23150:SF35">
    <property type="entry name" value="BLL6746 PROTEIN"/>
    <property type="match status" value="1"/>
</dbReference>
<reference evidence="3" key="1">
    <citation type="submission" date="2016-10" db="EMBL/GenBank/DDBJ databases">
        <authorList>
            <person name="Varghese N."/>
            <person name="Submissions S."/>
        </authorList>
    </citation>
    <scope>NUCLEOTIDE SEQUENCE [LARGE SCALE GENOMIC DNA]</scope>
    <source>
        <strain evidence="3">Nm71</strain>
    </source>
</reference>
<dbReference type="InterPro" id="IPR049052">
    <property type="entry name" value="nSTAND1"/>
</dbReference>
<dbReference type="InterPro" id="IPR051043">
    <property type="entry name" value="Sulfatase_Mod_Factor_Kinase"/>
</dbReference>
<accession>A0A1I0F5Z7</accession>
<dbReference type="GO" id="GO:0007165">
    <property type="term" value="P:signal transduction"/>
    <property type="evidence" value="ECO:0007669"/>
    <property type="project" value="InterPro"/>
</dbReference>
<dbReference type="SUPFAM" id="SSF56436">
    <property type="entry name" value="C-type lectin-like"/>
    <property type="match status" value="1"/>
</dbReference>
<proteinExistence type="predicted"/>
<name>A0A1I0F5Z7_9PROT</name>
<sequence length="925" mass="105646">MAHDNKQSRPEARTRKEVFISYSRTDSEACIRLRSELEKAGLNVFRDEDVIRVGDRWVTQLEQALENCNAFVLLVGRNGVQRWVGAEVQIALKRHLSPHDDAMRLPIFPVLLDDANPESLPPFLALFQVDYWKHADPLPDALIEAIKSHVIRTDSRQLFEGCPFLGLSAFEKKDARLFFGRRKETLEALACLGDQQQTNPDSLNQSGGTAYNRWLQIEGNSGSGKSSLVRAGMLPMIEQGALWARTGFDQWTIIGPMMPGKTPLAKLAETLEQGLVDNPAERDSLRRLKRFEDDPRALAFAIKDFKRADTKTAFLLIIDQFEELFTFADEDSRKQFDALLTNALQDPECPLFLINTIRADFLDRFERLPSLQALYNSHCKRFFLPNISEQGMREVIEQRAHLAGLDVSEIMTVMLEDAKNESGVLPLIENALLTLWQHRKGNRLSGDFYRQKNGLAGMLSTQADMLLEKIDKGSAKGKQGALELLLRLTRINDDGRHTRQRVTREEAIYVAGNGNLELGEHILMMLSGGRNADDSIGQQGALRLVTVNQENDQYYVDLIHETLIRARSKDEKNGKLIGYWPTLYNYVEKNHNRELYRQQIKFKSNQWHQSQWLGRLWHLSYSFTDIQNFRTLRLRKNTPEGRFLAWSQRLLLGVVLFWLGVVAFIGDSVYWAKNHDYPLEVELWNPLYRLGYSPLPELVPVPAGTFMMGDEASDKIPVDIKEPFQLGKYEVTYKQYDYYVWTQKRQNIVDIKFPKDAPGGRSSQPVVNVYHHDAAAYAAWLGEQIDHECRLPTEYEWEYAARAGTDTAYYWGDDVGQNNANCAGCGSKWDSQQAAPVGQFKANPFGLHDMLGNVWEWTCSPRNDSLHDGVQQCPELPNNEYFRVLRGGSWFNSPDSMRASNRDDFRPGGRSFNIGFRVLCSSPIE</sequence>
<dbReference type="InterPro" id="IPR042095">
    <property type="entry name" value="SUMF_sf"/>
</dbReference>
<dbReference type="RefSeq" id="WP_090660895.1">
    <property type="nucleotide sequence ID" value="NZ_FOIA01000033.1"/>
</dbReference>
<dbReference type="InterPro" id="IPR027417">
    <property type="entry name" value="P-loop_NTPase"/>
</dbReference>
<dbReference type="Gene3D" id="3.40.50.10140">
    <property type="entry name" value="Toll/interleukin-1 receptor homology (TIR) domain"/>
    <property type="match status" value="1"/>
</dbReference>
<dbReference type="AlphaFoldDB" id="A0A1I0F5Z7"/>
<gene>
    <name evidence="2" type="ORF">SAMN05216326_13311</name>
</gene>
<evidence type="ECO:0000313" key="2">
    <source>
        <dbReference type="EMBL" id="SET52496.1"/>
    </source>
</evidence>
<dbReference type="SUPFAM" id="SSF52200">
    <property type="entry name" value="Toll/Interleukin receptor TIR domain"/>
    <property type="match status" value="1"/>
</dbReference>
<protein>
    <submittedName>
        <fullName evidence="2">Formylglycine-generating enzyme, required for sulfatase activity, contains SUMF1/FGE domain</fullName>
    </submittedName>
</protein>
<dbReference type="SMART" id="SM00255">
    <property type="entry name" value="TIR"/>
    <property type="match status" value="1"/>
</dbReference>
<dbReference type="Pfam" id="PF13676">
    <property type="entry name" value="TIR_2"/>
    <property type="match status" value="1"/>
</dbReference>
<dbReference type="GO" id="GO:0120147">
    <property type="term" value="F:formylglycine-generating oxidase activity"/>
    <property type="evidence" value="ECO:0007669"/>
    <property type="project" value="TreeGrafter"/>
</dbReference>
<dbReference type="Pfam" id="PF20703">
    <property type="entry name" value="nSTAND1"/>
    <property type="match status" value="1"/>
</dbReference>
<organism evidence="2 3">
    <name type="scientific">Nitrosomonas marina</name>
    <dbReference type="NCBI Taxonomy" id="917"/>
    <lineage>
        <taxon>Bacteria</taxon>
        <taxon>Pseudomonadati</taxon>
        <taxon>Pseudomonadota</taxon>
        <taxon>Betaproteobacteria</taxon>
        <taxon>Nitrosomonadales</taxon>
        <taxon>Nitrosomonadaceae</taxon>
        <taxon>Nitrosomonas</taxon>
    </lineage>
</organism>
<evidence type="ECO:0000259" key="1">
    <source>
        <dbReference type="PROSITE" id="PS50104"/>
    </source>
</evidence>
<dbReference type="Gene3D" id="3.90.1580.10">
    <property type="entry name" value="paralog of FGE (formylglycine-generating enzyme)"/>
    <property type="match status" value="1"/>
</dbReference>
<dbReference type="InterPro" id="IPR005532">
    <property type="entry name" value="SUMF_dom"/>
</dbReference>
<dbReference type="SUPFAM" id="SSF52540">
    <property type="entry name" value="P-loop containing nucleoside triphosphate hydrolases"/>
    <property type="match status" value="1"/>
</dbReference>
<dbReference type="InterPro" id="IPR035897">
    <property type="entry name" value="Toll_tir_struct_dom_sf"/>
</dbReference>
<dbReference type="OrthoDB" id="9768004at2"/>
<dbReference type="PROSITE" id="PS50104">
    <property type="entry name" value="TIR"/>
    <property type="match status" value="1"/>
</dbReference>
<dbReference type="InterPro" id="IPR016187">
    <property type="entry name" value="CTDL_fold"/>
</dbReference>
<dbReference type="PANTHER" id="PTHR23150">
    <property type="entry name" value="SULFATASE MODIFYING FACTOR 1, 2"/>
    <property type="match status" value="1"/>
</dbReference>